<evidence type="ECO:0000256" key="6">
    <source>
        <dbReference type="ARBA" id="ARBA00023136"/>
    </source>
</evidence>
<dbReference type="AlphaFoldDB" id="A0A3A1P5V1"/>
<comment type="similarity">
    <text evidence="8 9">Belongs to the TonB-dependent receptor family.</text>
</comment>
<evidence type="ECO:0000259" key="12">
    <source>
        <dbReference type="Pfam" id="PF00593"/>
    </source>
</evidence>
<sequence length="989" mass="107816">MIDRSALSLVALAAGLAAAQPAAAQDSGNSASDHSDTQNITLDGKTTITVTSSRIKSGDPSVKVEVITEEEIRDRGVTSVEELIQTLPQNLATIGTITNERARGPLRDSSRTLAPVGELGSLGVSAANLGGLGAGNTLILVNGRRIAGAAGIEDGFVNLNTIPLSAVERVEITQAGATAIYGADAMGGVINFILKNSYSGTTLTAQHEFSDNDADNSRFSLYSRKGWSTGSISGTVSYSRRDPVNNYKSGYTTQNYSDYFGGDPAYDYRSFANGTQPGVYAMTSYRYDPDTGFIFPEEKGLSVPVGFTGRPTLDDLIELGPDARRDFVPELAGPTAESLAVTVDFEQEITNKLTLFATGLWNRNDNRQQRVLERGLSLVLAPGQAYSPFPAYYVSRFNPGTPVYYYPGYEIENGLVPAGNISNRSESWSVNAGFSYDFNDSTTLEFIYTRASDKSRGRSDNFGSLVSIIADPASSSGFSCYNFMLANGRYPESQQDYLQSVFDAQCAALTSTDPDIAVNPWSSSPATAGGPISPFFYRLDDETRASKITNYELRLTGDLFELPGGKIHYAVGGDYSDDGIDSREINLRTGASQSRDRYAFFGEVQLPLLGNGTELPLIKSLTLSAAARRDTYETEGAVGTVDGVPFDQGGEIIYAKNTFSRTTPSLGVAWEPFDSLLLRGHWTTGFRAPPYTQLFNITGGVTYPTSISDDPLYDCRENNDCDFNYSSTYFGYYVPMTTAPNPDLKPQTSDKITLSAQWRPRGALAGLDVSVSYNNTKIHNQYATRDQLGHLLPRADILQMEQFYPRNADGRIIAAQNLTYNILGSSFSSIVYELGYRFDTPIGTFEPRVTWLDNLKAELRTLPGKDPISTLGKLQGADDYRVVGQLGWSSGDVRATLWAYYTPSYENDYEITTFAGTVSNPDYSKQVDSLTTIDLTASWQMNDRIRLDVAGRDIFAARPPLAVVQGRPYDTARYNPAGRRVSVQLSLSF</sequence>
<feature type="region of interest" description="Disordered" evidence="10">
    <location>
        <begin position="25"/>
        <end position="44"/>
    </location>
</feature>
<accession>A0A3A1P5V1</accession>
<dbReference type="Gene3D" id="2.170.130.10">
    <property type="entry name" value="TonB-dependent receptor, plug domain"/>
    <property type="match status" value="1"/>
</dbReference>
<organism evidence="14 15">
    <name type="scientific">Aurantiacibacter xanthus</name>
    <dbReference type="NCBI Taxonomy" id="1784712"/>
    <lineage>
        <taxon>Bacteria</taxon>
        <taxon>Pseudomonadati</taxon>
        <taxon>Pseudomonadota</taxon>
        <taxon>Alphaproteobacteria</taxon>
        <taxon>Sphingomonadales</taxon>
        <taxon>Erythrobacteraceae</taxon>
        <taxon>Aurantiacibacter</taxon>
    </lineage>
</organism>
<dbReference type="Pfam" id="PF00593">
    <property type="entry name" value="TonB_dep_Rec_b-barrel"/>
    <property type="match status" value="1"/>
</dbReference>
<dbReference type="PANTHER" id="PTHR47234">
    <property type="match status" value="1"/>
</dbReference>
<feature type="chain" id="PRO_5017244807" evidence="11">
    <location>
        <begin position="25"/>
        <end position="989"/>
    </location>
</feature>
<reference evidence="14 15" key="1">
    <citation type="submission" date="2018-08" db="EMBL/GenBank/DDBJ databases">
        <title>Erythrobacter zhengii sp.nov., a bacterium isolated from deep-sea sediment.</title>
        <authorList>
            <person name="Fang C."/>
            <person name="Wu Y.-H."/>
            <person name="Sun C."/>
            <person name="Wang H."/>
            <person name="Cheng H."/>
            <person name="Meng F.-X."/>
            <person name="Wang C.-S."/>
            <person name="Xu X.-W."/>
        </authorList>
    </citation>
    <scope>NUCLEOTIDE SEQUENCE [LARGE SCALE GENOMIC DNA]</scope>
    <source>
        <strain evidence="14 15">CCTCC AB 2015396</strain>
    </source>
</reference>
<evidence type="ECO:0000313" key="15">
    <source>
        <dbReference type="Proteomes" id="UP000265366"/>
    </source>
</evidence>
<evidence type="ECO:0000313" key="14">
    <source>
        <dbReference type="EMBL" id="RIV89510.1"/>
    </source>
</evidence>
<evidence type="ECO:0000256" key="11">
    <source>
        <dbReference type="SAM" id="SignalP"/>
    </source>
</evidence>
<keyword evidence="6 8" id="KW-0472">Membrane</keyword>
<keyword evidence="2 8" id="KW-0813">Transport</keyword>
<dbReference type="Pfam" id="PF07715">
    <property type="entry name" value="Plug"/>
    <property type="match status" value="1"/>
</dbReference>
<comment type="subcellular location">
    <subcellularLocation>
        <location evidence="1 8">Cell outer membrane</location>
        <topology evidence="1 8">Multi-pass membrane protein</topology>
    </subcellularLocation>
</comment>
<keyword evidence="3 8" id="KW-1134">Transmembrane beta strand</keyword>
<dbReference type="PROSITE" id="PS52016">
    <property type="entry name" value="TONB_DEPENDENT_REC_3"/>
    <property type="match status" value="1"/>
</dbReference>
<dbReference type="InterPro" id="IPR012910">
    <property type="entry name" value="Plug_dom"/>
</dbReference>
<gene>
    <name evidence="14" type="ORF">D2V17_06225</name>
</gene>
<dbReference type="SUPFAM" id="SSF56935">
    <property type="entry name" value="Porins"/>
    <property type="match status" value="1"/>
</dbReference>
<dbReference type="InterPro" id="IPR036942">
    <property type="entry name" value="Beta-barrel_TonB_sf"/>
</dbReference>
<dbReference type="Gene3D" id="2.40.170.20">
    <property type="entry name" value="TonB-dependent receptor, beta-barrel domain"/>
    <property type="match status" value="1"/>
</dbReference>
<evidence type="ECO:0000256" key="9">
    <source>
        <dbReference type="RuleBase" id="RU003357"/>
    </source>
</evidence>
<name>A0A3A1P5V1_9SPHN</name>
<dbReference type="GO" id="GO:0009279">
    <property type="term" value="C:cell outer membrane"/>
    <property type="evidence" value="ECO:0007669"/>
    <property type="project" value="UniProtKB-SubCell"/>
</dbReference>
<evidence type="ECO:0000256" key="2">
    <source>
        <dbReference type="ARBA" id="ARBA00022448"/>
    </source>
</evidence>
<evidence type="ECO:0000256" key="4">
    <source>
        <dbReference type="ARBA" id="ARBA00022692"/>
    </source>
</evidence>
<evidence type="ECO:0000256" key="1">
    <source>
        <dbReference type="ARBA" id="ARBA00004571"/>
    </source>
</evidence>
<evidence type="ECO:0000256" key="10">
    <source>
        <dbReference type="SAM" id="MobiDB-lite"/>
    </source>
</evidence>
<evidence type="ECO:0000256" key="5">
    <source>
        <dbReference type="ARBA" id="ARBA00023077"/>
    </source>
</evidence>
<keyword evidence="7 8" id="KW-0998">Cell outer membrane</keyword>
<feature type="domain" description="TonB-dependent receptor-like beta-barrel" evidence="12">
    <location>
        <begin position="397"/>
        <end position="950"/>
    </location>
</feature>
<keyword evidence="4 8" id="KW-0812">Transmembrane</keyword>
<dbReference type="PANTHER" id="PTHR47234:SF1">
    <property type="entry name" value="TONB-DEPENDENT RECEPTOR"/>
    <property type="match status" value="1"/>
</dbReference>
<dbReference type="InterPro" id="IPR037066">
    <property type="entry name" value="Plug_dom_sf"/>
</dbReference>
<feature type="compositionally biased region" description="Polar residues" evidence="10">
    <location>
        <begin position="26"/>
        <end position="44"/>
    </location>
</feature>
<evidence type="ECO:0000256" key="3">
    <source>
        <dbReference type="ARBA" id="ARBA00022452"/>
    </source>
</evidence>
<proteinExistence type="inferred from homology"/>
<keyword evidence="14" id="KW-0675">Receptor</keyword>
<dbReference type="InterPro" id="IPR000531">
    <property type="entry name" value="Beta-barrel_TonB"/>
</dbReference>
<dbReference type="RefSeq" id="WP_119592236.1">
    <property type="nucleotide sequence ID" value="NZ_QXFM01000062.1"/>
</dbReference>
<dbReference type="Proteomes" id="UP000265366">
    <property type="component" value="Unassembled WGS sequence"/>
</dbReference>
<evidence type="ECO:0000256" key="8">
    <source>
        <dbReference type="PROSITE-ProRule" id="PRU01360"/>
    </source>
</evidence>
<keyword evidence="15" id="KW-1185">Reference proteome</keyword>
<dbReference type="OrthoDB" id="7394476at2"/>
<feature type="signal peptide" evidence="11">
    <location>
        <begin position="1"/>
        <end position="24"/>
    </location>
</feature>
<protein>
    <submittedName>
        <fullName evidence="14">TonB-dependent receptor</fullName>
    </submittedName>
</protein>
<dbReference type="EMBL" id="QXFM01000062">
    <property type="protein sequence ID" value="RIV89510.1"/>
    <property type="molecule type" value="Genomic_DNA"/>
</dbReference>
<evidence type="ECO:0000259" key="13">
    <source>
        <dbReference type="Pfam" id="PF07715"/>
    </source>
</evidence>
<comment type="caution">
    <text evidence="14">The sequence shown here is derived from an EMBL/GenBank/DDBJ whole genome shotgun (WGS) entry which is preliminary data.</text>
</comment>
<evidence type="ECO:0000256" key="7">
    <source>
        <dbReference type="ARBA" id="ARBA00023237"/>
    </source>
</evidence>
<keyword evidence="11" id="KW-0732">Signal</keyword>
<dbReference type="InterPro" id="IPR039426">
    <property type="entry name" value="TonB-dep_rcpt-like"/>
</dbReference>
<feature type="domain" description="TonB-dependent receptor plug" evidence="13">
    <location>
        <begin position="62"/>
        <end position="189"/>
    </location>
</feature>
<keyword evidence="5 9" id="KW-0798">TonB box</keyword>